<accession>A0A9J6BWT4</accession>
<dbReference type="Proteomes" id="UP001107558">
    <property type="component" value="Chromosome 3"/>
</dbReference>
<dbReference type="GO" id="GO:0005811">
    <property type="term" value="C:lipid droplet"/>
    <property type="evidence" value="ECO:0007669"/>
    <property type="project" value="TreeGrafter"/>
</dbReference>
<dbReference type="Gene3D" id="3.40.50.720">
    <property type="entry name" value="NAD(P)-binding Rossmann-like Domain"/>
    <property type="match status" value="1"/>
</dbReference>
<evidence type="ECO:0000259" key="3">
    <source>
        <dbReference type="Pfam" id="PF03435"/>
    </source>
</evidence>
<dbReference type="AlphaFoldDB" id="A0A9J6BWT4"/>
<protein>
    <recommendedName>
        <fullName evidence="3">Saccharopine dehydrogenase NADP binding domain-containing protein</fullName>
    </recommendedName>
</protein>
<sequence>MEKSFDIVIFGASGYTGKYAVREAVKILHNYKWAVAGRNKEKLQSVLKEVGLKNNVELSNVPIIIADINDDKSLRDMTAQAKVIVNCCGPYRFYGEQVVKACIETKTNHVDVSGEPQYMETMQLKYNDAAREKGVYIVSACGFDSIPADMGTVFLQKQFNGTVNSVETYLTFFADDGIKRSGASLHFGTFESAVYGFAHANELGAIRRQLFPTRLPRFQPTLKDRPIIHKEQTIGNRYCMAFPGSDRSVVMRSQRYFFEQENQRPIQMRAYISFDSVFAVAGVIFFGIIFGTLARFDFGRKLLLNYPKFFTFGAASHEGPTEEANEHSVMEMFFLGEGWKETLNEPTDQFIIPPNKKIVTKVSVKNPGYGATCDALLLSAVMILKESDEMPKDGGVFPPAAAFKNTNLINELQNIGYTFEVVKIEEK</sequence>
<dbReference type="PANTHER" id="PTHR12286:SF5">
    <property type="entry name" value="SACCHAROPINE DEHYDROGENASE-LIKE OXIDOREDUCTASE"/>
    <property type="match status" value="1"/>
</dbReference>
<dbReference type="SUPFAM" id="SSF51735">
    <property type="entry name" value="NAD(P)-binding Rossmann-fold domains"/>
    <property type="match status" value="1"/>
</dbReference>
<evidence type="ECO:0000256" key="1">
    <source>
        <dbReference type="ARBA" id="ARBA00038048"/>
    </source>
</evidence>
<organism evidence="4 5">
    <name type="scientific">Polypedilum vanderplanki</name>
    <name type="common">Sleeping chironomid midge</name>
    <dbReference type="NCBI Taxonomy" id="319348"/>
    <lineage>
        <taxon>Eukaryota</taxon>
        <taxon>Metazoa</taxon>
        <taxon>Ecdysozoa</taxon>
        <taxon>Arthropoda</taxon>
        <taxon>Hexapoda</taxon>
        <taxon>Insecta</taxon>
        <taxon>Pterygota</taxon>
        <taxon>Neoptera</taxon>
        <taxon>Endopterygota</taxon>
        <taxon>Diptera</taxon>
        <taxon>Nematocera</taxon>
        <taxon>Chironomoidea</taxon>
        <taxon>Chironomidae</taxon>
        <taxon>Chironominae</taxon>
        <taxon>Polypedilum</taxon>
        <taxon>Polypedilum</taxon>
    </lineage>
</organism>
<keyword evidence="5" id="KW-1185">Reference proteome</keyword>
<keyword evidence="2" id="KW-0812">Transmembrane</keyword>
<dbReference type="GO" id="GO:0005739">
    <property type="term" value="C:mitochondrion"/>
    <property type="evidence" value="ECO:0007669"/>
    <property type="project" value="TreeGrafter"/>
</dbReference>
<comment type="caution">
    <text evidence="4">The sequence shown here is derived from an EMBL/GenBank/DDBJ whole genome shotgun (WGS) entry which is preliminary data.</text>
</comment>
<dbReference type="FunFam" id="3.40.50.720:FF:000178">
    <property type="entry name" value="Saccharopine dehydrogenase-like oxidoreductase"/>
    <property type="match status" value="1"/>
</dbReference>
<dbReference type="PANTHER" id="PTHR12286">
    <property type="entry name" value="SACCHAROPINE DEHYDROGENASE-LIKE OXIDOREDUCTASE"/>
    <property type="match status" value="1"/>
</dbReference>
<evidence type="ECO:0000313" key="4">
    <source>
        <dbReference type="EMBL" id="KAG5673995.1"/>
    </source>
</evidence>
<name>A0A9J6BWT4_POLVA</name>
<dbReference type="GO" id="GO:0005886">
    <property type="term" value="C:plasma membrane"/>
    <property type="evidence" value="ECO:0007669"/>
    <property type="project" value="TreeGrafter"/>
</dbReference>
<dbReference type="InterPro" id="IPR036291">
    <property type="entry name" value="NAD(P)-bd_dom_sf"/>
</dbReference>
<reference evidence="4" key="1">
    <citation type="submission" date="2021-03" db="EMBL/GenBank/DDBJ databases">
        <title>Chromosome level genome of the anhydrobiotic midge Polypedilum vanderplanki.</title>
        <authorList>
            <person name="Yoshida Y."/>
            <person name="Kikawada T."/>
            <person name="Gusev O."/>
        </authorList>
    </citation>
    <scope>NUCLEOTIDE SEQUENCE</scope>
    <source>
        <strain evidence="4">NIAS01</strain>
        <tissue evidence="4">Whole body or cell culture</tissue>
    </source>
</reference>
<feature type="transmembrane region" description="Helical" evidence="2">
    <location>
        <begin position="270"/>
        <end position="294"/>
    </location>
</feature>
<evidence type="ECO:0000256" key="2">
    <source>
        <dbReference type="SAM" id="Phobius"/>
    </source>
</evidence>
<dbReference type="Pfam" id="PF03435">
    <property type="entry name" value="Sacchrp_dh_NADP"/>
    <property type="match status" value="1"/>
</dbReference>
<gene>
    <name evidence="4" type="ORF">PVAND_003990</name>
</gene>
<dbReference type="InterPro" id="IPR051276">
    <property type="entry name" value="Saccharopine_DH-like_oxidrdct"/>
</dbReference>
<keyword evidence="2" id="KW-0472">Membrane</keyword>
<comment type="similarity">
    <text evidence="1">Belongs to the saccharopine dehydrogenase family.</text>
</comment>
<keyword evidence="2" id="KW-1133">Transmembrane helix</keyword>
<feature type="domain" description="Saccharopine dehydrogenase NADP binding" evidence="3">
    <location>
        <begin position="7"/>
        <end position="138"/>
    </location>
</feature>
<proteinExistence type="inferred from homology"/>
<dbReference type="OrthoDB" id="10268090at2759"/>
<dbReference type="InterPro" id="IPR005097">
    <property type="entry name" value="Sacchrp_dh_NADP-bd"/>
</dbReference>
<dbReference type="EMBL" id="JADBJN010000003">
    <property type="protein sequence ID" value="KAG5673995.1"/>
    <property type="molecule type" value="Genomic_DNA"/>
</dbReference>
<dbReference type="GO" id="GO:0009247">
    <property type="term" value="P:glycolipid biosynthetic process"/>
    <property type="evidence" value="ECO:0007669"/>
    <property type="project" value="TreeGrafter"/>
</dbReference>
<evidence type="ECO:0000313" key="5">
    <source>
        <dbReference type="Proteomes" id="UP001107558"/>
    </source>
</evidence>